<gene>
    <name evidence="1" type="ORF">ENT66_00800</name>
</gene>
<protein>
    <submittedName>
        <fullName evidence="1">DUF1844 domain-containing protein</fullName>
    </submittedName>
</protein>
<name>A0A7C4JRV1_9BACT</name>
<organism evidence="1">
    <name type="scientific">Thermodesulfobacterium geofontis</name>
    <dbReference type="NCBI Taxonomy" id="1295609"/>
    <lineage>
        <taxon>Bacteria</taxon>
        <taxon>Pseudomonadati</taxon>
        <taxon>Thermodesulfobacteriota</taxon>
        <taxon>Thermodesulfobacteria</taxon>
        <taxon>Thermodesulfobacteriales</taxon>
        <taxon>Thermodesulfobacteriaceae</taxon>
        <taxon>Thermodesulfobacterium</taxon>
    </lineage>
</organism>
<reference evidence="1" key="1">
    <citation type="journal article" date="2020" name="mSystems">
        <title>Genome- and Community-Level Interaction Insights into Carbon Utilization and Element Cycling Functions of Hydrothermarchaeota in Hydrothermal Sediment.</title>
        <authorList>
            <person name="Zhou Z."/>
            <person name="Liu Y."/>
            <person name="Xu W."/>
            <person name="Pan J."/>
            <person name="Luo Z.H."/>
            <person name="Li M."/>
        </authorList>
    </citation>
    <scope>NUCLEOTIDE SEQUENCE [LARGE SCALE GENOMIC DNA]</scope>
    <source>
        <strain evidence="1">SpSt-6</strain>
    </source>
</reference>
<dbReference type="AlphaFoldDB" id="A0A7C4JRV1"/>
<dbReference type="EMBL" id="DSZN01000013">
    <property type="protein sequence ID" value="HGQ84968.1"/>
    <property type="molecule type" value="Genomic_DNA"/>
</dbReference>
<accession>A0A7C4JRV1</accession>
<dbReference type="OMA" id="MLYDLRM"/>
<sequence>MGKEHDEIFSNLITFSTFILSLNTAALVHLGEIPDPITNKKQVNLTLAKQTIDTLEMLREKTKGNLSLDEEKLLQSIIYELKLKFLKLVE</sequence>
<proteinExistence type="predicted"/>
<evidence type="ECO:0000313" key="1">
    <source>
        <dbReference type="EMBL" id="HGQ84968.1"/>
    </source>
</evidence>
<dbReference type="InterPro" id="IPR014995">
    <property type="entry name" value="DUF1844"/>
</dbReference>
<dbReference type="Pfam" id="PF08899">
    <property type="entry name" value="DUF1844"/>
    <property type="match status" value="1"/>
</dbReference>
<comment type="caution">
    <text evidence="1">The sequence shown here is derived from an EMBL/GenBank/DDBJ whole genome shotgun (WGS) entry which is preliminary data.</text>
</comment>